<dbReference type="AlphaFoldDB" id="A0A0G1WM68"/>
<evidence type="ECO:0000313" key="2">
    <source>
        <dbReference type="Proteomes" id="UP000034265"/>
    </source>
</evidence>
<reference evidence="1 2" key="1">
    <citation type="journal article" date="2015" name="Nature">
        <title>rRNA introns, odd ribosomes, and small enigmatic genomes across a large radiation of phyla.</title>
        <authorList>
            <person name="Brown C.T."/>
            <person name="Hug L.A."/>
            <person name="Thomas B.C."/>
            <person name="Sharon I."/>
            <person name="Castelle C.J."/>
            <person name="Singh A."/>
            <person name="Wilkins M.J."/>
            <person name="Williams K.H."/>
            <person name="Banfield J.F."/>
        </authorList>
    </citation>
    <scope>NUCLEOTIDE SEQUENCE [LARGE SCALE GENOMIC DNA]</scope>
</reference>
<accession>A0A0G1WM68</accession>
<name>A0A0G1WM68_9BACT</name>
<dbReference type="Proteomes" id="UP000034265">
    <property type="component" value="Unassembled WGS sequence"/>
</dbReference>
<protein>
    <submittedName>
        <fullName evidence="1">Uncharacterized protein</fullName>
    </submittedName>
</protein>
<evidence type="ECO:0000313" key="1">
    <source>
        <dbReference type="EMBL" id="KKU83295.1"/>
    </source>
</evidence>
<gene>
    <name evidence="1" type="ORF">UY11_C0023G0013</name>
</gene>
<comment type="caution">
    <text evidence="1">The sequence shown here is derived from an EMBL/GenBank/DDBJ whole genome shotgun (WGS) entry which is preliminary data.</text>
</comment>
<dbReference type="EMBL" id="LCOT01000023">
    <property type="protein sequence ID" value="KKU83295.1"/>
    <property type="molecule type" value="Genomic_DNA"/>
</dbReference>
<proteinExistence type="predicted"/>
<sequence length="88" mass="9958">MPVDCVAFSYAYPRIDTKNRIRAYYHAICSHPDRGEQFGCLLTNTGPDGLETRVQGSSCPFQVKSHEKGAVALRTRIKKREEETNPPF</sequence>
<organism evidence="1 2">
    <name type="scientific">Candidatus Amesbacteria bacterium GW2011_GWC2_47_8</name>
    <dbReference type="NCBI Taxonomy" id="1618367"/>
    <lineage>
        <taxon>Bacteria</taxon>
        <taxon>Candidatus Amesiibacteriota</taxon>
    </lineage>
</organism>